<proteinExistence type="predicted"/>
<reference evidence="1 2" key="1">
    <citation type="journal article" date="2024" name="Nat. Commun.">
        <title>Phylogenomics reveals the evolutionary origins of lichenization in chlorophyte algae.</title>
        <authorList>
            <person name="Puginier C."/>
            <person name="Libourel C."/>
            <person name="Otte J."/>
            <person name="Skaloud P."/>
            <person name="Haon M."/>
            <person name="Grisel S."/>
            <person name="Petersen M."/>
            <person name="Berrin J.G."/>
            <person name="Delaux P.M."/>
            <person name="Dal Grande F."/>
            <person name="Keller J."/>
        </authorList>
    </citation>
    <scope>NUCLEOTIDE SEQUENCE [LARGE SCALE GENOMIC DNA]</scope>
    <source>
        <strain evidence="1 2">SAG 245.80</strain>
    </source>
</reference>
<sequence length="285" mass="30766">MCTSLFLLDDRSDLLLLLLFNRDEFFQRATAEAHFWHDHQELLAGRDLVSSGTWLGITLTGRFALLTNFREVAFNKIVNAPSRGALTADFLTGTQAPLAYLQGLPLEHHNGVNMVVGDLRTGRAAYATNRGPPGTVRGPRELPRGLHALSNATLNEGWPKVTKARQRFEALVEGGGLAGGPDGALPWDALLHGVMGDAELAAPAELPDTGLAPEMEHKMSAAFVAPWDHPGGQYGTRSQTALAVWRDGRAELHERYRSADGAWRSVHHAFRIQLPGVSGAGAAAT</sequence>
<dbReference type="EMBL" id="JALJOU010000003">
    <property type="protein sequence ID" value="KAK9845456.1"/>
    <property type="molecule type" value="Genomic_DNA"/>
</dbReference>
<dbReference type="Proteomes" id="UP001445335">
    <property type="component" value="Unassembled WGS sequence"/>
</dbReference>
<comment type="caution">
    <text evidence="1">The sequence shown here is derived from an EMBL/GenBank/DDBJ whole genome shotgun (WGS) entry which is preliminary data.</text>
</comment>
<dbReference type="InterPro" id="IPR008551">
    <property type="entry name" value="TANGO2"/>
</dbReference>
<accession>A0AAW1SIV9</accession>
<evidence type="ECO:0008006" key="3">
    <source>
        <dbReference type="Google" id="ProtNLM"/>
    </source>
</evidence>
<gene>
    <name evidence="1" type="ORF">WJX81_006841</name>
</gene>
<dbReference type="PANTHER" id="PTHR17985:SF8">
    <property type="entry name" value="TRANSPORT AND GOLGI ORGANIZATION PROTEIN 2 HOMOLOG"/>
    <property type="match status" value="1"/>
</dbReference>
<dbReference type="Pfam" id="PF05742">
    <property type="entry name" value="TANGO2"/>
    <property type="match status" value="1"/>
</dbReference>
<dbReference type="AlphaFoldDB" id="A0AAW1SIV9"/>
<keyword evidence="2" id="KW-1185">Reference proteome</keyword>
<protein>
    <recommendedName>
        <fullName evidence="3">NRDE family protein</fullName>
    </recommendedName>
</protein>
<organism evidence="1 2">
    <name type="scientific">Elliptochloris bilobata</name>
    <dbReference type="NCBI Taxonomy" id="381761"/>
    <lineage>
        <taxon>Eukaryota</taxon>
        <taxon>Viridiplantae</taxon>
        <taxon>Chlorophyta</taxon>
        <taxon>core chlorophytes</taxon>
        <taxon>Trebouxiophyceae</taxon>
        <taxon>Trebouxiophyceae incertae sedis</taxon>
        <taxon>Elliptochloris clade</taxon>
        <taxon>Elliptochloris</taxon>
    </lineage>
</organism>
<dbReference type="PANTHER" id="PTHR17985">
    <property type="entry name" value="SER/THR-RICH PROTEIN T10 IN DGCR REGION"/>
    <property type="match status" value="1"/>
</dbReference>
<evidence type="ECO:0000313" key="2">
    <source>
        <dbReference type="Proteomes" id="UP001445335"/>
    </source>
</evidence>
<evidence type="ECO:0000313" key="1">
    <source>
        <dbReference type="EMBL" id="KAK9845456.1"/>
    </source>
</evidence>
<name>A0AAW1SIV9_9CHLO</name>